<dbReference type="OrthoDB" id="4932652at2"/>
<evidence type="ECO:0000256" key="1">
    <source>
        <dbReference type="SAM" id="Phobius"/>
    </source>
</evidence>
<protein>
    <submittedName>
        <fullName evidence="2">Uncharacterized protein</fullName>
    </submittedName>
</protein>
<evidence type="ECO:0000313" key="3">
    <source>
        <dbReference type="Proteomes" id="UP000316500"/>
    </source>
</evidence>
<keyword evidence="1" id="KW-0812">Transmembrane</keyword>
<feature type="transmembrane region" description="Helical" evidence="1">
    <location>
        <begin position="163"/>
        <end position="186"/>
    </location>
</feature>
<feature type="transmembrane region" description="Helical" evidence="1">
    <location>
        <begin position="137"/>
        <end position="156"/>
    </location>
</feature>
<keyword evidence="1" id="KW-1133">Transmembrane helix</keyword>
<organism evidence="2 3">
    <name type="scientific">Paenarthrobacter nitroguajacolicus</name>
    <name type="common">Arthrobacter nitroguajacolicus</name>
    <dbReference type="NCBI Taxonomy" id="211146"/>
    <lineage>
        <taxon>Bacteria</taxon>
        <taxon>Bacillati</taxon>
        <taxon>Actinomycetota</taxon>
        <taxon>Actinomycetes</taxon>
        <taxon>Micrococcales</taxon>
        <taxon>Micrococcaceae</taxon>
        <taxon>Paenarthrobacter</taxon>
    </lineage>
</organism>
<dbReference type="EMBL" id="VNFK01000004">
    <property type="protein sequence ID" value="TVU64641.1"/>
    <property type="molecule type" value="Genomic_DNA"/>
</dbReference>
<dbReference type="RefSeq" id="WP_144648800.1">
    <property type="nucleotide sequence ID" value="NZ_VNFK01000004.1"/>
</dbReference>
<proteinExistence type="predicted"/>
<dbReference type="Proteomes" id="UP000316500">
    <property type="component" value="Unassembled WGS sequence"/>
</dbReference>
<sequence length="225" mass="24652">MKSIEEKVHLPDPQTQFLVHPLDLPGARKEFLAGWWLGIVATPQVYTALLAFFWAVSNNYVTPVLVPLVMVVIAGWLGAKLTRGAWDYIPRKRHDMDRRMTAMTIVASLIKSLALFVGLLVFMAWTANQDFVPGFSAYPLGMGAAIVLIMAGELVVKLVRRRSVVVISDAISLAVVAVAVWIAFGVLPAGRELAPVDLLPGAAILAGVWLSWLLFSQREAQRNHG</sequence>
<name>A0A558H6D0_PAENT</name>
<feature type="transmembrane region" description="Helical" evidence="1">
    <location>
        <begin position="32"/>
        <end position="54"/>
    </location>
</feature>
<feature type="transmembrane region" description="Helical" evidence="1">
    <location>
        <begin position="198"/>
        <end position="215"/>
    </location>
</feature>
<feature type="transmembrane region" description="Helical" evidence="1">
    <location>
        <begin position="100"/>
        <end position="125"/>
    </location>
</feature>
<evidence type="ECO:0000313" key="2">
    <source>
        <dbReference type="EMBL" id="TVU64641.1"/>
    </source>
</evidence>
<accession>A0A558H6D0</accession>
<gene>
    <name evidence="2" type="ORF">FQP90_06085</name>
</gene>
<keyword evidence="1" id="KW-0472">Membrane</keyword>
<dbReference type="AlphaFoldDB" id="A0A558H6D0"/>
<feature type="transmembrane region" description="Helical" evidence="1">
    <location>
        <begin position="60"/>
        <end position="79"/>
    </location>
</feature>
<comment type="caution">
    <text evidence="2">The sequence shown here is derived from an EMBL/GenBank/DDBJ whole genome shotgun (WGS) entry which is preliminary data.</text>
</comment>
<reference evidence="2 3" key="1">
    <citation type="submission" date="2019-07" db="EMBL/GenBank/DDBJ databases">
        <title>Diversity of Bacteria from Kongsfjorden, Arctic.</title>
        <authorList>
            <person name="Yu Y."/>
        </authorList>
    </citation>
    <scope>NUCLEOTIDE SEQUENCE [LARGE SCALE GENOMIC DNA]</scope>
    <source>
        <strain evidence="2 3">SM1928</strain>
    </source>
</reference>